<evidence type="ECO:0000313" key="2">
    <source>
        <dbReference type="Proteomes" id="UP000198282"/>
    </source>
</evidence>
<dbReference type="AlphaFoldDB" id="A0A239P2L8"/>
<dbReference type="EMBL" id="FZOD01000082">
    <property type="protein sequence ID" value="SNT61232.1"/>
    <property type="molecule type" value="Genomic_DNA"/>
</dbReference>
<protein>
    <submittedName>
        <fullName evidence="1">Uncharacterized protein</fullName>
    </submittedName>
</protein>
<sequence length="42" mass="4830">PHNVRSRPAPMPASLRRELTDRFEGQDSLLSSWLGAVPSWRR</sequence>
<feature type="non-terminal residue" evidence="1">
    <location>
        <position position="1"/>
    </location>
</feature>
<gene>
    <name evidence="1" type="ORF">SAMN05216276_108234</name>
</gene>
<accession>A0A239P2L8</accession>
<proteinExistence type="predicted"/>
<reference evidence="1 2" key="1">
    <citation type="submission" date="2017-06" db="EMBL/GenBank/DDBJ databases">
        <authorList>
            <person name="Kim H.J."/>
            <person name="Triplett B.A."/>
        </authorList>
    </citation>
    <scope>NUCLEOTIDE SEQUENCE [LARGE SCALE GENOMIC DNA]</scope>
    <source>
        <strain evidence="1 2">CGMCC 4.2132</strain>
    </source>
</reference>
<organism evidence="1 2">
    <name type="scientific">Streptosporangium subroseum</name>
    <dbReference type="NCBI Taxonomy" id="106412"/>
    <lineage>
        <taxon>Bacteria</taxon>
        <taxon>Bacillati</taxon>
        <taxon>Actinomycetota</taxon>
        <taxon>Actinomycetes</taxon>
        <taxon>Streptosporangiales</taxon>
        <taxon>Streptosporangiaceae</taxon>
        <taxon>Streptosporangium</taxon>
    </lineage>
</organism>
<dbReference type="Proteomes" id="UP000198282">
    <property type="component" value="Unassembled WGS sequence"/>
</dbReference>
<name>A0A239P2L8_9ACTN</name>
<evidence type="ECO:0000313" key="1">
    <source>
        <dbReference type="EMBL" id="SNT61232.1"/>
    </source>
</evidence>
<keyword evidence="2" id="KW-1185">Reference proteome</keyword>